<name>A0A9P1BJV3_9DINO</name>
<evidence type="ECO:0000313" key="3">
    <source>
        <dbReference type="EMBL" id="CAL1128092.1"/>
    </source>
</evidence>
<evidence type="ECO:0000313" key="4">
    <source>
        <dbReference type="EMBL" id="CAL4762029.1"/>
    </source>
</evidence>
<dbReference type="EMBL" id="CAMXCT010000153">
    <property type="protein sequence ID" value="CAI3974717.1"/>
    <property type="molecule type" value="Genomic_DNA"/>
</dbReference>
<evidence type="ECO:0000313" key="2">
    <source>
        <dbReference type="EMBL" id="CAI3974717.1"/>
    </source>
</evidence>
<sequence length="457" mass="49997">MVLRRPSKPGEGSVGGLTAVPMAESWRGLRKRLQKPVAKGQWPGLAACVFVSKSLRLVEEIGYADLEAKSPMTRKTLMRIYSMTKCIVAAAVMQLLEAGHLDLDDELAKHLPNFQNPKVVTEGDDGMPNFSRLTPSRRPILIRHLLTHTSGISCGLAPTLDGPRQRTARERAWAGIYMPLVNRVDRGEVKDLAQWVLQPALSVNELAQLPLISHPGTHYSYGYSYDILGHLIEVKSGKKLESYLHDHILKPLGMCDTSFQVPCSKRLSVLYRYTKSRLWGSDGRRFRLVRVDPKKGAQSRWAKCLVPSAGGGLSSLEGGLLSTMDDYAKFLLAVTSGGQHGGVRILSEKSAEMMMSDLSSLLGSRVPSSARPYDDAGLGLSGIGELQRRGAPSWGGWFDGVPGVRQWGGAASCAFKFDPNKGQPILVMVMTQALPQDDGTTITTLLKDVREVIHAEK</sequence>
<feature type="domain" description="Beta-lactamase-related" evidence="1">
    <location>
        <begin position="30"/>
        <end position="439"/>
    </location>
</feature>
<dbReference type="Proteomes" id="UP001152797">
    <property type="component" value="Unassembled WGS sequence"/>
</dbReference>
<comment type="caution">
    <text evidence="2">The sequence shown here is derived from an EMBL/GenBank/DDBJ whole genome shotgun (WGS) entry which is preliminary data.</text>
</comment>
<dbReference type="InterPro" id="IPR001466">
    <property type="entry name" value="Beta-lactam-related"/>
</dbReference>
<keyword evidence="5" id="KW-1185">Reference proteome</keyword>
<evidence type="ECO:0000259" key="1">
    <source>
        <dbReference type="Pfam" id="PF00144"/>
    </source>
</evidence>
<organism evidence="2">
    <name type="scientific">Cladocopium goreaui</name>
    <dbReference type="NCBI Taxonomy" id="2562237"/>
    <lineage>
        <taxon>Eukaryota</taxon>
        <taxon>Sar</taxon>
        <taxon>Alveolata</taxon>
        <taxon>Dinophyceae</taxon>
        <taxon>Suessiales</taxon>
        <taxon>Symbiodiniaceae</taxon>
        <taxon>Cladocopium</taxon>
    </lineage>
</organism>
<dbReference type="InterPro" id="IPR050789">
    <property type="entry name" value="Diverse_Enzym_Activities"/>
</dbReference>
<dbReference type="PANTHER" id="PTHR43283:SF3">
    <property type="entry name" value="BETA-LACTAMASE FAMILY PROTEIN (AFU_ORTHOLOGUE AFUA_5G07500)"/>
    <property type="match status" value="1"/>
</dbReference>
<dbReference type="EMBL" id="CAMXCT020000153">
    <property type="protein sequence ID" value="CAL1128092.1"/>
    <property type="molecule type" value="Genomic_DNA"/>
</dbReference>
<protein>
    <submittedName>
        <fullName evidence="4">Beta-lactamase-related domain-containing protein</fullName>
    </submittedName>
</protein>
<dbReference type="Pfam" id="PF00144">
    <property type="entry name" value="Beta-lactamase"/>
    <property type="match status" value="1"/>
</dbReference>
<reference evidence="3" key="2">
    <citation type="submission" date="2024-04" db="EMBL/GenBank/DDBJ databases">
        <authorList>
            <person name="Chen Y."/>
            <person name="Shah S."/>
            <person name="Dougan E. K."/>
            <person name="Thang M."/>
            <person name="Chan C."/>
        </authorList>
    </citation>
    <scope>NUCLEOTIDE SEQUENCE [LARGE SCALE GENOMIC DNA]</scope>
</reference>
<dbReference type="PANTHER" id="PTHR43283">
    <property type="entry name" value="BETA-LACTAMASE-RELATED"/>
    <property type="match status" value="1"/>
</dbReference>
<reference evidence="2" key="1">
    <citation type="submission" date="2022-10" db="EMBL/GenBank/DDBJ databases">
        <authorList>
            <person name="Chen Y."/>
            <person name="Dougan E. K."/>
            <person name="Chan C."/>
            <person name="Rhodes N."/>
            <person name="Thang M."/>
        </authorList>
    </citation>
    <scope>NUCLEOTIDE SEQUENCE</scope>
</reference>
<dbReference type="SUPFAM" id="SSF56601">
    <property type="entry name" value="beta-lactamase/transpeptidase-like"/>
    <property type="match status" value="1"/>
</dbReference>
<dbReference type="EMBL" id="CAMXCT030000153">
    <property type="protein sequence ID" value="CAL4762029.1"/>
    <property type="molecule type" value="Genomic_DNA"/>
</dbReference>
<dbReference type="OrthoDB" id="5946976at2759"/>
<evidence type="ECO:0000313" key="5">
    <source>
        <dbReference type="Proteomes" id="UP001152797"/>
    </source>
</evidence>
<dbReference type="Gene3D" id="3.40.710.10">
    <property type="entry name" value="DD-peptidase/beta-lactamase superfamily"/>
    <property type="match status" value="1"/>
</dbReference>
<gene>
    <name evidence="2" type="ORF">C1SCF055_LOCUS3097</name>
</gene>
<proteinExistence type="predicted"/>
<dbReference type="InterPro" id="IPR012338">
    <property type="entry name" value="Beta-lactam/transpept-like"/>
</dbReference>
<dbReference type="AlphaFoldDB" id="A0A9P1BJV3"/>
<accession>A0A9P1BJV3</accession>